<dbReference type="Gene3D" id="2.60.120.620">
    <property type="entry name" value="q2cbj1_9rhob like domain"/>
    <property type="match status" value="1"/>
</dbReference>
<dbReference type="InterPro" id="IPR051842">
    <property type="entry name" value="uS12_prolyl_hydroxylase"/>
</dbReference>
<reference evidence="3" key="1">
    <citation type="submission" date="2022-11" db="EMBL/GenBank/DDBJ databases">
        <title>Alteromonas sp. nov., isolated from sea water of the Qingdao.</title>
        <authorList>
            <person name="Wang Q."/>
        </authorList>
    </citation>
    <scope>NUCLEOTIDE SEQUENCE</scope>
    <source>
        <strain evidence="3">ASW11-7</strain>
    </source>
</reference>
<dbReference type="InterPro" id="IPR039558">
    <property type="entry name" value="TPA1/OFD1_N"/>
</dbReference>
<keyword evidence="1" id="KW-0479">Metal-binding</keyword>
<evidence type="ECO:0000313" key="4">
    <source>
        <dbReference type="Proteomes" id="UP001142810"/>
    </source>
</evidence>
<dbReference type="RefSeq" id="WP_265616172.1">
    <property type="nucleotide sequence ID" value="NZ_JAPFRD010000004.1"/>
</dbReference>
<dbReference type="PROSITE" id="PS51471">
    <property type="entry name" value="FE2OG_OXY"/>
    <property type="match status" value="1"/>
</dbReference>
<comment type="caution">
    <text evidence="3">The sequence shown here is derived from an EMBL/GenBank/DDBJ whole genome shotgun (WGS) entry which is preliminary data.</text>
</comment>
<dbReference type="Pfam" id="PF13661">
    <property type="entry name" value="2OG-FeII_Oxy_4"/>
    <property type="match status" value="1"/>
</dbReference>
<accession>A0ABT3P3W5</accession>
<dbReference type="EMBL" id="JAPFRD010000004">
    <property type="protein sequence ID" value="MCW8107466.1"/>
    <property type="molecule type" value="Genomic_DNA"/>
</dbReference>
<comment type="similarity">
    <text evidence="1">Belongs to the iron/ascorbate-dependent oxidoreductase family.</text>
</comment>
<keyword evidence="1" id="KW-0560">Oxidoreductase</keyword>
<feature type="domain" description="Fe2OG dioxygenase" evidence="2">
    <location>
        <begin position="133"/>
        <end position="231"/>
    </location>
</feature>
<gene>
    <name evidence="3" type="ORF">OPS25_02975</name>
</gene>
<evidence type="ECO:0000256" key="1">
    <source>
        <dbReference type="RuleBase" id="RU003682"/>
    </source>
</evidence>
<sequence length="234" mass="26719">MQIKFNENFDLDAAAVEFQHDKRGRFTDVLDTSNASEIYTGLKSLSYDLALIHEQRYMSIQPSDWTSMDPQTKQKYITMSHRYASHGEGFIYGRKNLSAGGCGVGSIDAFNKWLNSKAVIAWIKKVSGHDDIVAASAQATRYGPGQFLTRHKDEHQTEQRRVAYVFNFTEKWHPDWGGLLQFYENDGTPRDSWTPGFNTLSLFDVKHIHSVTYVTPFALQPRLSITGWFRATPL</sequence>
<organism evidence="3 4">
    <name type="scientific">Alteromonas aquimaris</name>
    <dbReference type="NCBI Taxonomy" id="2998417"/>
    <lineage>
        <taxon>Bacteria</taxon>
        <taxon>Pseudomonadati</taxon>
        <taxon>Pseudomonadota</taxon>
        <taxon>Gammaproteobacteria</taxon>
        <taxon>Alteromonadales</taxon>
        <taxon>Alteromonadaceae</taxon>
        <taxon>Alteromonas/Salinimonas group</taxon>
        <taxon>Alteromonas</taxon>
    </lineage>
</organism>
<proteinExistence type="inferred from homology"/>
<keyword evidence="4" id="KW-1185">Reference proteome</keyword>
<name>A0ABT3P3W5_9ALTE</name>
<keyword evidence="1" id="KW-0408">Iron</keyword>
<dbReference type="InterPro" id="IPR005123">
    <property type="entry name" value="Oxoglu/Fe-dep_dioxygenase_dom"/>
</dbReference>
<evidence type="ECO:0000313" key="3">
    <source>
        <dbReference type="EMBL" id="MCW8107466.1"/>
    </source>
</evidence>
<dbReference type="Proteomes" id="UP001142810">
    <property type="component" value="Unassembled WGS sequence"/>
</dbReference>
<evidence type="ECO:0000259" key="2">
    <source>
        <dbReference type="PROSITE" id="PS51471"/>
    </source>
</evidence>
<dbReference type="PANTHER" id="PTHR12117">
    <property type="entry name" value="HISTONE ACETYLTRANSFERASE COMPLEX"/>
    <property type="match status" value="1"/>
</dbReference>
<protein>
    <submittedName>
        <fullName evidence="3">2OG-Fe(II) oxygenase</fullName>
    </submittedName>
</protein>
<dbReference type="PANTHER" id="PTHR12117:SF0">
    <property type="entry name" value="PROLYL 3-HYDROXYLASE OGFOD1"/>
    <property type="match status" value="1"/>
</dbReference>